<dbReference type="PANTHER" id="PTHR30469">
    <property type="entry name" value="MULTIDRUG RESISTANCE PROTEIN MDTA"/>
    <property type="match status" value="1"/>
</dbReference>
<comment type="similarity">
    <text evidence="1">Belongs to the membrane fusion protein (MFP) (TC 8.A.1) family.</text>
</comment>
<dbReference type="SUPFAM" id="SSF111369">
    <property type="entry name" value="HlyD-like secretion proteins"/>
    <property type="match status" value="1"/>
</dbReference>
<dbReference type="PANTHER" id="PTHR30469:SF20">
    <property type="entry name" value="EFFLUX RND TRANSPORTER PERIPLASMIC ADAPTOR SUBUNIT"/>
    <property type="match status" value="1"/>
</dbReference>
<evidence type="ECO:0000313" key="3">
    <source>
        <dbReference type="EMBL" id="QHJ13770.1"/>
    </source>
</evidence>
<keyword evidence="4" id="KW-1185">Reference proteome</keyword>
<dbReference type="Gene3D" id="2.40.50.100">
    <property type="match status" value="1"/>
</dbReference>
<reference evidence="3 4" key="1">
    <citation type="submission" date="2019-12" db="EMBL/GenBank/DDBJ databases">
        <title>Genome sequencing and assembly of endphytes of Porphyra tenera.</title>
        <authorList>
            <person name="Park J.M."/>
            <person name="Shin R."/>
            <person name="Jo S.H."/>
        </authorList>
    </citation>
    <scope>NUCLEOTIDE SEQUENCE [LARGE SCALE GENOMIC DNA]</scope>
    <source>
        <strain evidence="3 4">GPM4</strain>
    </source>
</reference>
<sequence>MKSIVFSMYILALLLLQACTPNIEHRPKPPLILDTIEVSAPVDTQFRRFNGQVVAPELTPLAFRLEGEIVDVKVQEGDVAKKGQVLAILDDSRLVQTLNDAQARLDLTAKQLERGKELRSRAMLSSSELDELQANYKLAVANAKLAEVQLGYTRLKAPVDGIISMVSKQDFERTDAGETVVSIYQSEDVYVEISVSDTVLTRLKPLLSVPNYRPLGHFSGHKGQYPLNYLEHTSELDPESQTYQFWLKMPQVTPKILPGTNVQVSIDMVKAQMGVLQGFELPMTAIESAEQHGQFRVWKIQDNQAVATPVEVSQVKSNGVIVLSGIREGDVIANSNLRKLRQGMTVQGATQ</sequence>
<organism evidence="3 4">
    <name type="scientific">Paraglaciecola mesophila</name>
    <dbReference type="NCBI Taxonomy" id="197222"/>
    <lineage>
        <taxon>Bacteria</taxon>
        <taxon>Pseudomonadati</taxon>
        <taxon>Pseudomonadota</taxon>
        <taxon>Gammaproteobacteria</taxon>
        <taxon>Alteromonadales</taxon>
        <taxon>Alteromonadaceae</taxon>
        <taxon>Paraglaciecola</taxon>
    </lineage>
</organism>
<evidence type="ECO:0000256" key="1">
    <source>
        <dbReference type="ARBA" id="ARBA00009477"/>
    </source>
</evidence>
<protein>
    <submittedName>
        <fullName evidence="3">Toluene efflux pump periplasmic linker protein TtgD</fullName>
    </submittedName>
</protein>
<dbReference type="RefSeq" id="WP_160181838.1">
    <property type="nucleotide sequence ID" value="NZ_CP047656.1"/>
</dbReference>
<evidence type="ECO:0000313" key="4">
    <source>
        <dbReference type="Proteomes" id="UP000464524"/>
    </source>
</evidence>
<dbReference type="GO" id="GO:0015562">
    <property type="term" value="F:efflux transmembrane transporter activity"/>
    <property type="evidence" value="ECO:0007669"/>
    <property type="project" value="TreeGrafter"/>
</dbReference>
<dbReference type="GO" id="GO:1990281">
    <property type="term" value="C:efflux pump complex"/>
    <property type="evidence" value="ECO:0007669"/>
    <property type="project" value="TreeGrafter"/>
</dbReference>
<dbReference type="Gene3D" id="1.10.287.470">
    <property type="entry name" value="Helix hairpin bin"/>
    <property type="match status" value="1"/>
</dbReference>
<keyword evidence="2" id="KW-0732">Signal</keyword>
<dbReference type="AlphaFoldDB" id="A0A857JRH5"/>
<feature type="signal peptide" evidence="2">
    <location>
        <begin position="1"/>
        <end position="18"/>
    </location>
</feature>
<dbReference type="OrthoDB" id="2110899at2"/>
<dbReference type="PROSITE" id="PS51257">
    <property type="entry name" value="PROKAR_LIPOPROTEIN"/>
    <property type="match status" value="1"/>
</dbReference>
<dbReference type="InterPro" id="IPR006143">
    <property type="entry name" value="RND_pump_MFP"/>
</dbReference>
<dbReference type="KEGG" id="pmes:FX988_04050"/>
<evidence type="ECO:0000256" key="2">
    <source>
        <dbReference type="SAM" id="SignalP"/>
    </source>
</evidence>
<dbReference type="Gene3D" id="2.40.420.20">
    <property type="match status" value="1"/>
</dbReference>
<dbReference type="EMBL" id="CP047656">
    <property type="protein sequence ID" value="QHJ13770.1"/>
    <property type="molecule type" value="Genomic_DNA"/>
</dbReference>
<proteinExistence type="inferred from homology"/>
<feature type="chain" id="PRO_5032799841" evidence="2">
    <location>
        <begin position="19"/>
        <end position="351"/>
    </location>
</feature>
<dbReference type="Proteomes" id="UP000464524">
    <property type="component" value="Chromosome"/>
</dbReference>
<gene>
    <name evidence="3" type="ORF">FX988_04050</name>
</gene>
<accession>A0A857JRH5</accession>
<dbReference type="NCBIfam" id="TIGR01730">
    <property type="entry name" value="RND_mfp"/>
    <property type="match status" value="1"/>
</dbReference>
<name>A0A857JRH5_9ALTE</name>
<dbReference type="Gene3D" id="2.40.30.170">
    <property type="match status" value="1"/>
</dbReference>